<evidence type="ECO:0000313" key="3">
    <source>
        <dbReference type="Proteomes" id="UP000002357"/>
    </source>
</evidence>
<keyword evidence="3" id="KW-1185">Reference proteome</keyword>
<evidence type="ECO:0000256" key="1">
    <source>
        <dbReference type="SAM" id="MobiDB-lite"/>
    </source>
</evidence>
<dbReference type="EMBL" id="CM000914">
    <property type="protein sequence ID" value="EFG04091.2"/>
    <property type="molecule type" value="Genomic_DNA"/>
</dbReference>
<gene>
    <name evidence="2" type="ORF">SCLAV_p0604</name>
</gene>
<feature type="compositionally biased region" description="Low complexity" evidence="1">
    <location>
        <begin position="220"/>
        <end position="237"/>
    </location>
</feature>
<accession>D5SJJ8</accession>
<reference evidence="2 3" key="1">
    <citation type="journal article" date="2010" name="Genome Biol. Evol.">
        <title>The sequence of a 1.8-mb bacterial linear plasmid reveals a rich evolutionary reservoir of secondary metabolic pathways.</title>
        <authorList>
            <person name="Medema M.H."/>
            <person name="Trefzer A."/>
            <person name="Kovalchuk A."/>
            <person name="van den Berg M."/>
            <person name="Mueller U."/>
            <person name="Heijne W."/>
            <person name="Wu L."/>
            <person name="Alam M.T."/>
            <person name="Ronning C.M."/>
            <person name="Nierman W.C."/>
            <person name="Bovenberg R.A.L."/>
            <person name="Breitling R."/>
            <person name="Takano E."/>
        </authorList>
    </citation>
    <scope>NUCLEOTIDE SEQUENCE [LARGE SCALE GENOMIC DNA]</scope>
    <source>
        <strain evidence="3">ATCC 27064 / DSM 738 / JCM 4710 / NBRC 13307 / NCIMB 12785 / NRRL 3585 / VKM Ac-602</strain>
        <plasmid evidence="2">pSCL4</plasmid>
    </source>
</reference>
<sequence length="395" mass="43058">MRRCLFPLHRAQFRPELVEDGEMPSNAYNLERAKRRPLTKKNLRELNIDQTWRSILDHPDLVYVDDYGVRHKPVGFSLNKSSFGNFSGSAYQRGWLAYMNLGEPLIEERRNINQPPPDTFSSRAYVNLSQTSTMNFTDSVDFTVSNGITWSLQGSSQLTFGGSVGAELQLQLAAQLQLQLQAQFQTQLQNQLQNTMDNKVKNSVTNKNSKDNIGVDNDNTTENGVTNSTTNGVTNSAATSVTTSGAFTTTGTATGKADLSAQLALGLTASVSGTLTTSWASKSEISGTVQPGSRVETLVTQRRAVKQYTYEIPVTFSGLLAVKYDVPVAVLSPPQPGEYPGLDEVVARDIADLGLAGGGFRMKGLAEVVSALEVHHTMFDGESLTGSERELHKQP</sequence>
<feature type="region of interest" description="Disordered" evidence="1">
    <location>
        <begin position="202"/>
        <end position="237"/>
    </location>
</feature>
<dbReference type="AlphaFoldDB" id="D5SJJ8"/>
<evidence type="ECO:0000313" key="2">
    <source>
        <dbReference type="EMBL" id="EFG04091.2"/>
    </source>
</evidence>
<dbReference type="SUPFAM" id="SSF56973">
    <property type="entry name" value="Aerolisin/ETX pore-forming domain"/>
    <property type="match status" value="1"/>
</dbReference>
<protein>
    <submittedName>
        <fullName evidence="2">Uncharacterized protein</fullName>
    </submittedName>
</protein>
<keyword evidence="2" id="KW-0614">Plasmid</keyword>
<geneLocation type="plasmid" evidence="2 3">
    <name>pSCL4</name>
</geneLocation>
<organism evidence="2 3">
    <name type="scientific">Streptomyces clavuligerus</name>
    <dbReference type="NCBI Taxonomy" id="1901"/>
    <lineage>
        <taxon>Bacteria</taxon>
        <taxon>Bacillati</taxon>
        <taxon>Actinomycetota</taxon>
        <taxon>Actinomycetes</taxon>
        <taxon>Kitasatosporales</taxon>
        <taxon>Streptomycetaceae</taxon>
        <taxon>Streptomyces</taxon>
    </lineage>
</organism>
<proteinExistence type="predicted"/>
<name>D5SJJ8_STRCL</name>
<dbReference type="Proteomes" id="UP000002357">
    <property type="component" value="Plasmid pSCL4"/>
</dbReference>
<dbReference type="eggNOG" id="COG1520">
    <property type="taxonomic scope" value="Bacteria"/>
</dbReference>